<accession>A0A381R685</accession>
<dbReference type="SUPFAM" id="SSF50447">
    <property type="entry name" value="Translation proteins"/>
    <property type="match status" value="1"/>
</dbReference>
<dbReference type="NCBIfam" id="TIGR03625">
    <property type="entry name" value="L3_bact"/>
    <property type="match status" value="1"/>
</dbReference>
<dbReference type="GO" id="GO:0006412">
    <property type="term" value="P:translation"/>
    <property type="evidence" value="ECO:0007669"/>
    <property type="project" value="InterPro"/>
</dbReference>
<keyword evidence="2" id="KW-0699">rRNA-binding</keyword>
<dbReference type="PROSITE" id="PS00474">
    <property type="entry name" value="RIBOSOMAL_L3"/>
    <property type="match status" value="1"/>
</dbReference>
<keyword evidence="4" id="KW-0689">Ribosomal protein</keyword>
<evidence type="ECO:0008006" key="8">
    <source>
        <dbReference type="Google" id="ProtNLM"/>
    </source>
</evidence>
<dbReference type="EMBL" id="UINC01001714">
    <property type="protein sequence ID" value="SUZ87192.1"/>
    <property type="molecule type" value="Genomic_DNA"/>
</dbReference>
<evidence type="ECO:0000256" key="6">
    <source>
        <dbReference type="SAM" id="MobiDB-lite"/>
    </source>
</evidence>
<dbReference type="GO" id="GO:0019843">
    <property type="term" value="F:rRNA binding"/>
    <property type="evidence" value="ECO:0007669"/>
    <property type="project" value="UniProtKB-KW"/>
</dbReference>
<sequence>MRGLIGKKIGMTQVYHQSGQAIPVTVVEAGPCIVTQVKNKTIDGYDAIQVGFGDRKPKHSNKALNGHFNKAGTDSKRVLAEFVPVTDYEYKTGQKFGASLFKVGEYVDVSGTSKGKGFSGVMKRHGFSGGPKTHGQREHPRSPGSIGQASDPSRVFKGMKMAGQHGNKHVTVRNLEIVSVDLDNNQILLKGAVPGAKNGIIYITK</sequence>
<dbReference type="GO" id="GO:0003735">
    <property type="term" value="F:structural constituent of ribosome"/>
    <property type="evidence" value="ECO:0007669"/>
    <property type="project" value="InterPro"/>
</dbReference>
<keyword evidence="5" id="KW-0687">Ribonucleoprotein</keyword>
<dbReference type="GO" id="GO:0022625">
    <property type="term" value="C:cytosolic large ribosomal subunit"/>
    <property type="evidence" value="ECO:0007669"/>
    <property type="project" value="TreeGrafter"/>
</dbReference>
<proteinExistence type="inferred from homology"/>
<dbReference type="FunFam" id="3.30.160.810:FF:000001">
    <property type="entry name" value="50S ribosomal protein L3"/>
    <property type="match status" value="1"/>
</dbReference>
<dbReference type="PANTHER" id="PTHR11229:SF16">
    <property type="entry name" value="LARGE RIBOSOMAL SUBUNIT PROTEIN UL3C"/>
    <property type="match status" value="1"/>
</dbReference>
<dbReference type="HAMAP" id="MF_01325_B">
    <property type="entry name" value="Ribosomal_uL3_B"/>
    <property type="match status" value="1"/>
</dbReference>
<keyword evidence="3" id="KW-0694">RNA-binding</keyword>
<evidence type="ECO:0000256" key="1">
    <source>
        <dbReference type="ARBA" id="ARBA00006540"/>
    </source>
</evidence>
<comment type="similarity">
    <text evidence="1">Belongs to the universal ribosomal protein uL3 family.</text>
</comment>
<evidence type="ECO:0000256" key="4">
    <source>
        <dbReference type="ARBA" id="ARBA00022980"/>
    </source>
</evidence>
<protein>
    <recommendedName>
        <fullName evidence="8">50S ribosomal protein L3</fullName>
    </recommendedName>
</protein>
<gene>
    <name evidence="7" type="ORF">METZ01_LOCUS40046</name>
</gene>
<dbReference type="Gene3D" id="3.30.160.810">
    <property type="match status" value="1"/>
</dbReference>
<dbReference type="InterPro" id="IPR019927">
    <property type="entry name" value="Ribosomal_uL3_bac/org-type"/>
</dbReference>
<dbReference type="InterPro" id="IPR000597">
    <property type="entry name" value="Ribosomal_uL3"/>
</dbReference>
<evidence type="ECO:0000313" key="7">
    <source>
        <dbReference type="EMBL" id="SUZ87192.1"/>
    </source>
</evidence>
<evidence type="ECO:0000256" key="2">
    <source>
        <dbReference type="ARBA" id="ARBA00022730"/>
    </source>
</evidence>
<evidence type="ECO:0000256" key="5">
    <source>
        <dbReference type="ARBA" id="ARBA00023274"/>
    </source>
</evidence>
<dbReference type="InterPro" id="IPR019926">
    <property type="entry name" value="Ribosomal_uL3_CS"/>
</dbReference>
<dbReference type="InterPro" id="IPR009000">
    <property type="entry name" value="Transl_B-barrel_sf"/>
</dbReference>
<dbReference type="Pfam" id="PF00297">
    <property type="entry name" value="Ribosomal_L3"/>
    <property type="match status" value="1"/>
</dbReference>
<dbReference type="PANTHER" id="PTHR11229">
    <property type="entry name" value="50S RIBOSOMAL PROTEIN L3"/>
    <property type="match status" value="1"/>
</dbReference>
<feature type="region of interest" description="Disordered" evidence="6">
    <location>
        <begin position="120"/>
        <end position="153"/>
    </location>
</feature>
<dbReference type="Gene3D" id="2.40.30.10">
    <property type="entry name" value="Translation factors"/>
    <property type="match status" value="1"/>
</dbReference>
<name>A0A381R685_9ZZZZ</name>
<reference evidence="7" key="1">
    <citation type="submission" date="2018-05" db="EMBL/GenBank/DDBJ databases">
        <authorList>
            <person name="Lanie J.A."/>
            <person name="Ng W.-L."/>
            <person name="Kazmierczak K.M."/>
            <person name="Andrzejewski T.M."/>
            <person name="Davidsen T.M."/>
            <person name="Wayne K.J."/>
            <person name="Tettelin H."/>
            <person name="Glass J.I."/>
            <person name="Rusch D."/>
            <person name="Podicherti R."/>
            <person name="Tsui H.-C.T."/>
            <person name="Winkler M.E."/>
        </authorList>
    </citation>
    <scope>NUCLEOTIDE SEQUENCE</scope>
</reference>
<dbReference type="AlphaFoldDB" id="A0A381R685"/>
<evidence type="ECO:0000256" key="3">
    <source>
        <dbReference type="ARBA" id="ARBA00022884"/>
    </source>
</evidence>
<dbReference type="FunFam" id="2.40.30.10:FF:000004">
    <property type="entry name" value="50S ribosomal protein L3"/>
    <property type="match status" value="1"/>
</dbReference>
<organism evidence="7">
    <name type="scientific">marine metagenome</name>
    <dbReference type="NCBI Taxonomy" id="408172"/>
    <lineage>
        <taxon>unclassified sequences</taxon>
        <taxon>metagenomes</taxon>
        <taxon>ecological metagenomes</taxon>
    </lineage>
</organism>